<proteinExistence type="predicted"/>
<evidence type="ECO:0000313" key="2">
    <source>
        <dbReference type="Proteomes" id="UP001239111"/>
    </source>
</evidence>
<sequence length="287" mass="32680">MDSEMDLHAKVLRLTCKLYEKYDFSRAMVQDVIEVMSDFIEKDYNPGLVAEVHRSLEGAVGPKVTSTIHRAFESFKLPFKDFDSELKRLRLYTELGLYKAPEVHTVATLKSSKLSATNLCVSDENVTIVRMPLAKELKRLLEIDILFDATMDSYKFLMQEKHLKINFVPRELWAELTKDVEPGIIVLPLVGYYDAIQIGNGLRSHAAEGNVGNCSVTIACFPLNLSSKLESMVVSDIFLEEDREMYGNKAIFKPFIEEVCYLRRVGIELNLKGFKSAGVFHFMLDDM</sequence>
<name>A0ACC2NZT2_9HYME</name>
<evidence type="ECO:0000313" key="1">
    <source>
        <dbReference type="EMBL" id="KAJ8676627.1"/>
    </source>
</evidence>
<keyword evidence="2" id="KW-1185">Reference proteome</keyword>
<protein>
    <submittedName>
        <fullName evidence="1">Uncharacterized protein</fullName>
    </submittedName>
</protein>
<reference evidence="1" key="1">
    <citation type="submission" date="2023-04" db="EMBL/GenBank/DDBJ databases">
        <title>A chromosome-level genome assembly of the parasitoid wasp Eretmocerus hayati.</title>
        <authorList>
            <person name="Zhong Y."/>
            <person name="Liu S."/>
            <person name="Liu Y."/>
        </authorList>
    </citation>
    <scope>NUCLEOTIDE SEQUENCE</scope>
    <source>
        <strain evidence="1">ZJU_SS_LIU_2023</strain>
    </source>
</reference>
<dbReference type="Proteomes" id="UP001239111">
    <property type="component" value="Chromosome 2"/>
</dbReference>
<comment type="caution">
    <text evidence="1">The sequence shown here is derived from an EMBL/GenBank/DDBJ whole genome shotgun (WGS) entry which is preliminary data.</text>
</comment>
<organism evidence="1 2">
    <name type="scientific">Eretmocerus hayati</name>
    <dbReference type="NCBI Taxonomy" id="131215"/>
    <lineage>
        <taxon>Eukaryota</taxon>
        <taxon>Metazoa</taxon>
        <taxon>Ecdysozoa</taxon>
        <taxon>Arthropoda</taxon>
        <taxon>Hexapoda</taxon>
        <taxon>Insecta</taxon>
        <taxon>Pterygota</taxon>
        <taxon>Neoptera</taxon>
        <taxon>Endopterygota</taxon>
        <taxon>Hymenoptera</taxon>
        <taxon>Apocrita</taxon>
        <taxon>Proctotrupomorpha</taxon>
        <taxon>Chalcidoidea</taxon>
        <taxon>Aphelinidae</taxon>
        <taxon>Aphelininae</taxon>
        <taxon>Eretmocerus</taxon>
    </lineage>
</organism>
<accession>A0ACC2NZT2</accession>
<dbReference type="EMBL" id="CM056742">
    <property type="protein sequence ID" value="KAJ8676627.1"/>
    <property type="molecule type" value="Genomic_DNA"/>
</dbReference>
<gene>
    <name evidence="1" type="ORF">QAD02_012414</name>
</gene>